<comment type="caution">
    <text evidence="8">The sequence shown here is derived from an EMBL/GenBank/DDBJ whole genome shotgun (WGS) entry which is preliminary data.</text>
</comment>
<protein>
    <submittedName>
        <fullName evidence="8">Aromatic ring-hydroxylating dioxygenase subunit alpha</fullName>
    </submittedName>
</protein>
<dbReference type="InterPro" id="IPR001663">
    <property type="entry name" value="Rng_hydr_dOase-A"/>
</dbReference>
<evidence type="ECO:0000313" key="8">
    <source>
        <dbReference type="EMBL" id="GAA1134603.1"/>
    </source>
</evidence>
<keyword evidence="5" id="KW-0408">Iron</keyword>
<name>A0ABP4EY75_9ACTN</name>
<dbReference type="Gene3D" id="2.102.10.10">
    <property type="entry name" value="Rieske [2Fe-2S] iron-sulphur domain"/>
    <property type="match status" value="1"/>
</dbReference>
<reference evidence="9" key="1">
    <citation type="journal article" date="2019" name="Int. J. Syst. Evol. Microbiol.">
        <title>The Global Catalogue of Microorganisms (GCM) 10K type strain sequencing project: providing services to taxonomists for standard genome sequencing and annotation.</title>
        <authorList>
            <consortium name="The Broad Institute Genomics Platform"/>
            <consortium name="The Broad Institute Genome Sequencing Center for Infectious Disease"/>
            <person name="Wu L."/>
            <person name="Ma J."/>
        </authorList>
    </citation>
    <scope>NUCLEOTIDE SEQUENCE [LARGE SCALE GENOMIC DNA]</scope>
    <source>
        <strain evidence="9">JCM 11813</strain>
    </source>
</reference>
<sequence>MTTHAEPRPRTGALVETLPASYYTDPAILEIEQKEIFAKTWQYVGTVDALAKPGDYITTTLVDTPIIVSRSRDGVHAMVNVCRHRFSEVASGCGNTRAFKCPYHAWTYGLDGTLVGAPRSEQIDDFDKSQLPLTKLPVAVWGPLVFVSLDPQVGAFQDWIGPVEASLRAANVKLESLTMRKRTTFDIAGNWKIVAENYLECYHCLVAHPNYSRTFDTSALGYTFATDAHTFISNTAPQDRVLHDAAAAPYKAEGPIGVNQNDYVWPNFAPMTWPGQNNLLIYSFRPTAVDHTIGYFDYFFDPDVDPDVERDFMAFLDEVGAEDVPLIESVQRGMASGLIDTGRLVPDENQIEHFQKLTKDAIHGSSAR</sequence>
<evidence type="ECO:0000313" key="9">
    <source>
        <dbReference type="Proteomes" id="UP001499979"/>
    </source>
</evidence>
<keyword evidence="3" id="KW-0479">Metal-binding</keyword>
<dbReference type="GO" id="GO:0051213">
    <property type="term" value="F:dioxygenase activity"/>
    <property type="evidence" value="ECO:0007669"/>
    <property type="project" value="UniProtKB-KW"/>
</dbReference>
<dbReference type="CDD" id="cd00680">
    <property type="entry name" value="RHO_alpha_C"/>
    <property type="match status" value="1"/>
</dbReference>
<evidence type="ECO:0000256" key="1">
    <source>
        <dbReference type="ARBA" id="ARBA00001962"/>
    </source>
</evidence>
<dbReference type="CDD" id="cd03469">
    <property type="entry name" value="Rieske_RO_Alpha_N"/>
    <property type="match status" value="1"/>
</dbReference>
<dbReference type="SUPFAM" id="SSF50022">
    <property type="entry name" value="ISP domain"/>
    <property type="match status" value="1"/>
</dbReference>
<organism evidence="8 9">
    <name type="scientific">Nocardioides aquiterrae</name>
    <dbReference type="NCBI Taxonomy" id="203799"/>
    <lineage>
        <taxon>Bacteria</taxon>
        <taxon>Bacillati</taxon>
        <taxon>Actinomycetota</taxon>
        <taxon>Actinomycetes</taxon>
        <taxon>Propionibacteriales</taxon>
        <taxon>Nocardioidaceae</taxon>
        <taxon>Nocardioides</taxon>
    </lineage>
</organism>
<evidence type="ECO:0000256" key="6">
    <source>
        <dbReference type="ARBA" id="ARBA00023014"/>
    </source>
</evidence>
<keyword evidence="6" id="KW-0411">Iron-sulfur</keyword>
<gene>
    <name evidence="8" type="ORF">GCM10009606_13490</name>
</gene>
<dbReference type="RefSeq" id="WP_343906717.1">
    <property type="nucleotide sequence ID" value="NZ_BAAAJE010000006.1"/>
</dbReference>
<comment type="cofactor">
    <cofactor evidence="1">
        <name>Fe cation</name>
        <dbReference type="ChEBI" id="CHEBI:24875"/>
    </cofactor>
</comment>
<keyword evidence="4" id="KW-0560">Oxidoreductase</keyword>
<dbReference type="InterPro" id="IPR036922">
    <property type="entry name" value="Rieske_2Fe-2S_sf"/>
</dbReference>
<dbReference type="Pfam" id="PF00355">
    <property type="entry name" value="Rieske"/>
    <property type="match status" value="1"/>
</dbReference>
<keyword evidence="9" id="KW-1185">Reference proteome</keyword>
<dbReference type="InterPro" id="IPR015879">
    <property type="entry name" value="Ring_hydroxy_dOase_asu_C_dom"/>
</dbReference>
<evidence type="ECO:0000256" key="5">
    <source>
        <dbReference type="ARBA" id="ARBA00023004"/>
    </source>
</evidence>
<dbReference type="PRINTS" id="PR00090">
    <property type="entry name" value="RNGDIOXGNASE"/>
</dbReference>
<feature type="domain" description="Rieske" evidence="7">
    <location>
        <begin position="41"/>
        <end position="147"/>
    </location>
</feature>
<keyword evidence="8" id="KW-0223">Dioxygenase</keyword>
<dbReference type="InterPro" id="IPR017941">
    <property type="entry name" value="Rieske_2Fe-2S"/>
</dbReference>
<dbReference type="PROSITE" id="PS51296">
    <property type="entry name" value="RIESKE"/>
    <property type="match status" value="1"/>
</dbReference>
<keyword evidence="2" id="KW-0001">2Fe-2S</keyword>
<proteinExistence type="predicted"/>
<dbReference type="SUPFAM" id="SSF55961">
    <property type="entry name" value="Bet v1-like"/>
    <property type="match status" value="1"/>
</dbReference>
<dbReference type="EMBL" id="BAAAJE010000006">
    <property type="protein sequence ID" value="GAA1134603.1"/>
    <property type="molecule type" value="Genomic_DNA"/>
</dbReference>
<evidence type="ECO:0000256" key="3">
    <source>
        <dbReference type="ARBA" id="ARBA00022723"/>
    </source>
</evidence>
<dbReference type="PANTHER" id="PTHR43756:SF5">
    <property type="entry name" value="CHOLINE MONOOXYGENASE, CHLOROPLASTIC"/>
    <property type="match status" value="1"/>
</dbReference>
<dbReference type="Pfam" id="PF00848">
    <property type="entry name" value="Ring_hydroxyl_A"/>
    <property type="match status" value="1"/>
</dbReference>
<dbReference type="Proteomes" id="UP001499979">
    <property type="component" value="Unassembled WGS sequence"/>
</dbReference>
<accession>A0ABP4EY75</accession>
<dbReference type="Gene3D" id="3.90.380.10">
    <property type="entry name" value="Naphthalene 1,2-dioxygenase Alpha Subunit, Chain A, domain 1"/>
    <property type="match status" value="2"/>
</dbReference>
<evidence type="ECO:0000259" key="7">
    <source>
        <dbReference type="PROSITE" id="PS51296"/>
    </source>
</evidence>
<evidence type="ECO:0000256" key="2">
    <source>
        <dbReference type="ARBA" id="ARBA00022714"/>
    </source>
</evidence>
<evidence type="ECO:0000256" key="4">
    <source>
        <dbReference type="ARBA" id="ARBA00023002"/>
    </source>
</evidence>
<dbReference type="PANTHER" id="PTHR43756">
    <property type="entry name" value="CHOLINE MONOOXYGENASE, CHLOROPLASTIC"/>
    <property type="match status" value="1"/>
</dbReference>